<protein>
    <recommendedName>
        <fullName evidence="4">Dehydrogenase E1 component domain-containing protein</fullName>
    </recommendedName>
</protein>
<dbReference type="Proteomes" id="UP000011082">
    <property type="component" value="Unassembled WGS sequence"/>
</dbReference>
<keyword evidence="2" id="KW-0560">Oxidoreductase</keyword>
<keyword evidence="6" id="KW-1185">Reference proteome</keyword>
<keyword evidence="3" id="KW-0786">Thiamine pyrophosphate</keyword>
<dbReference type="Gene3D" id="3.40.50.970">
    <property type="match status" value="1"/>
</dbReference>
<dbReference type="RefSeq" id="XP_007604171.1">
    <property type="nucleotide sequence ID" value="XM_007604109.1"/>
</dbReference>
<dbReference type="GO" id="GO:0004739">
    <property type="term" value="F:pyruvate dehydrogenase (acetyl-transferring) activity"/>
    <property type="evidence" value="ECO:0007669"/>
    <property type="project" value="TreeGrafter"/>
</dbReference>
<evidence type="ECO:0000256" key="3">
    <source>
        <dbReference type="ARBA" id="ARBA00023052"/>
    </source>
</evidence>
<evidence type="ECO:0000313" key="5">
    <source>
        <dbReference type="EMBL" id="ELA42320.1"/>
    </source>
</evidence>
<dbReference type="InParanoid" id="L2GP77"/>
<dbReference type="HOGENOM" id="CLU_029393_5_2_1"/>
<dbReference type="EMBL" id="JH370133">
    <property type="protein sequence ID" value="ELA42320.1"/>
    <property type="molecule type" value="Genomic_DNA"/>
</dbReference>
<accession>L2GP77</accession>
<gene>
    <name evidence="5" type="ORF">VICG_00720</name>
</gene>
<dbReference type="InterPro" id="IPR050642">
    <property type="entry name" value="PDH_E1_Alpha_Subunit"/>
</dbReference>
<name>L2GP77_VITCO</name>
<evidence type="ECO:0000259" key="4">
    <source>
        <dbReference type="Pfam" id="PF00676"/>
    </source>
</evidence>
<sequence length="366" mass="41207">MKNSQNGMEYKLVSDIEAFNLDSFSPRLTLQQDNMIQLYKDMLIIRYVEEYLEQQYKKSNIRGFCHLTIGQEGLYAVLKDIIDHDCLITSYRCHGAAYAAGVNLKEIICENLGTGEGNCRGKGGSMHLYGDRFFGGHGIVGAQVPLGAGVAFALKYMAMNKTVTNEDNDFVAKSKESFLNAKTDNVCFCIFGDGATNQGQVYETYNMAKVYNLPIVFIVENNRYGMYTPLENVTVDDCFFKRGYGIPGIRVRDTKISNLKGVLEFSKGYSMKCGPIIVQVDTFRKCGHSTLDLSKYYITKDVSEREAGLDCLLNLENELKGKVPEQELKSIKEDAYLTVTQCANEIDFENVPGEQELYSDIFFKNE</sequence>
<dbReference type="InterPro" id="IPR029061">
    <property type="entry name" value="THDP-binding"/>
</dbReference>
<dbReference type="OrthoDB" id="10256198at2759"/>
<dbReference type="CDD" id="cd02000">
    <property type="entry name" value="TPP_E1_PDC_ADC_BCADC"/>
    <property type="match status" value="1"/>
</dbReference>
<dbReference type="OMA" id="SKRDPIM"/>
<feature type="domain" description="Dehydrogenase E1 component" evidence="4">
    <location>
        <begin position="41"/>
        <end position="339"/>
    </location>
</feature>
<reference evidence="6" key="1">
    <citation type="submission" date="2011-05" db="EMBL/GenBank/DDBJ databases">
        <title>The genome sequence of Vittaforma corneae strain ATCC 50505.</title>
        <authorList>
            <consortium name="The Broad Institute Genome Sequencing Platform"/>
            <person name="Cuomo C."/>
            <person name="Didier E."/>
            <person name="Bowers L."/>
            <person name="Young S.K."/>
            <person name="Zeng Q."/>
            <person name="Gargeya S."/>
            <person name="Fitzgerald M."/>
            <person name="Haas B."/>
            <person name="Abouelleil A."/>
            <person name="Alvarado L."/>
            <person name="Arachchi H.M."/>
            <person name="Berlin A."/>
            <person name="Chapman S.B."/>
            <person name="Gearin G."/>
            <person name="Goldberg J."/>
            <person name="Griggs A."/>
            <person name="Gujja S."/>
            <person name="Hansen M."/>
            <person name="Heiman D."/>
            <person name="Howarth C."/>
            <person name="Larimer J."/>
            <person name="Lui A."/>
            <person name="MacDonald P.J.P."/>
            <person name="McCowen C."/>
            <person name="Montmayeur A."/>
            <person name="Murphy C."/>
            <person name="Neiman D."/>
            <person name="Pearson M."/>
            <person name="Priest M."/>
            <person name="Roberts A."/>
            <person name="Saif S."/>
            <person name="Shea T."/>
            <person name="Sisk P."/>
            <person name="Stolte C."/>
            <person name="Sykes S."/>
            <person name="Wortman J."/>
            <person name="Nusbaum C."/>
            <person name="Birren B."/>
        </authorList>
    </citation>
    <scope>NUCLEOTIDE SEQUENCE [LARGE SCALE GENOMIC DNA]</scope>
    <source>
        <strain evidence="6">ATCC 50505</strain>
    </source>
</reference>
<dbReference type="PANTHER" id="PTHR11516:SF60">
    <property type="entry name" value="PYRUVATE DEHYDROGENASE E1 COMPONENT SUBUNIT ALPHA"/>
    <property type="match status" value="1"/>
</dbReference>
<evidence type="ECO:0000313" key="6">
    <source>
        <dbReference type="Proteomes" id="UP000011082"/>
    </source>
</evidence>
<dbReference type="Pfam" id="PF00676">
    <property type="entry name" value="E1_dh"/>
    <property type="match status" value="1"/>
</dbReference>
<proteinExistence type="predicted"/>
<evidence type="ECO:0000256" key="2">
    <source>
        <dbReference type="ARBA" id="ARBA00023002"/>
    </source>
</evidence>
<evidence type="ECO:0000256" key="1">
    <source>
        <dbReference type="ARBA" id="ARBA00001964"/>
    </source>
</evidence>
<organism evidence="5 6">
    <name type="scientific">Vittaforma corneae (strain ATCC 50505)</name>
    <name type="common">Microsporidian parasite</name>
    <name type="synonym">Nosema corneum</name>
    <dbReference type="NCBI Taxonomy" id="993615"/>
    <lineage>
        <taxon>Eukaryota</taxon>
        <taxon>Fungi</taxon>
        <taxon>Fungi incertae sedis</taxon>
        <taxon>Microsporidia</taxon>
        <taxon>Nosematidae</taxon>
        <taxon>Vittaforma</taxon>
    </lineage>
</organism>
<dbReference type="GeneID" id="19881436"/>
<dbReference type="InterPro" id="IPR001017">
    <property type="entry name" value="DH_E1"/>
</dbReference>
<dbReference type="VEuPathDB" id="MicrosporidiaDB:VICG_00720"/>
<dbReference type="FunCoup" id="L2GP77">
    <property type="interactions" value="32"/>
</dbReference>
<dbReference type="GO" id="GO:0006086">
    <property type="term" value="P:pyruvate decarboxylation to acetyl-CoA"/>
    <property type="evidence" value="ECO:0007669"/>
    <property type="project" value="TreeGrafter"/>
</dbReference>
<comment type="cofactor">
    <cofactor evidence="1">
        <name>thiamine diphosphate</name>
        <dbReference type="ChEBI" id="CHEBI:58937"/>
    </cofactor>
</comment>
<dbReference type="STRING" id="993615.L2GP77"/>
<dbReference type="PANTHER" id="PTHR11516">
    <property type="entry name" value="PYRUVATE DEHYDROGENASE E1 COMPONENT, ALPHA SUBUNIT BACTERIAL AND ORGANELLAR"/>
    <property type="match status" value="1"/>
</dbReference>
<dbReference type="AlphaFoldDB" id="L2GP77"/>
<dbReference type="SUPFAM" id="SSF52518">
    <property type="entry name" value="Thiamin diphosphate-binding fold (THDP-binding)"/>
    <property type="match status" value="1"/>
</dbReference>